<organism evidence="1">
    <name type="scientific">Anopheles atroparvus</name>
    <name type="common">European mosquito</name>
    <dbReference type="NCBI Taxonomy" id="41427"/>
    <lineage>
        <taxon>Eukaryota</taxon>
        <taxon>Metazoa</taxon>
        <taxon>Ecdysozoa</taxon>
        <taxon>Arthropoda</taxon>
        <taxon>Hexapoda</taxon>
        <taxon>Insecta</taxon>
        <taxon>Pterygota</taxon>
        <taxon>Neoptera</taxon>
        <taxon>Endopterygota</taxon>
        <taxon>Diptera</taxon>
        <taxon>Nematocera</taxon>
        <taxon>Culicoidea</taxon>
        <taxon>Culicidae</taxon>
        <taxon>Anophelinae</taxon>
        <taxon>Anopheles</taxon>
    </lineage>
</organism>
<protein>
    <submittedName>
        <fullName evidence="1">Uncharacterized protein</fullName>
    </submittedName>
</protein>
<evidence type="ECO:0000313" key="1">
    <source>
        <dbReference type="EnsemblMetazoa" id="AATE017344-PA.1"/>
    </source>
</evidence>
<sequence>LVAPIKSKCCLVDHISIIVALFSKTNPVLNVFKMKFLLFLAAFVAMVASAPVQEGESRVVRQVSGSAANAGAQSFNQGFGGFPGHGGPAGHGGFGGFTGSAASAGSQSFTQGGHGGHGGFTGSASSAGAQSYSQGAGGFPGFGGASGSTAGAGSQSFGG</sequence>
<dbReference type="VEuPathDB" id="VectorBase:AATE017344"/>
<reference evidence="1" key="1">
    <citation type="submission" date="2022-08" db="UniProtKB">
        <authorList>
            <consortium name="EnsemblMetazoa"/>
        </authorList>
    </citation>
    <scope>IDENTIFICATION</scope>
    <source>
        <strain evidence="1">EBRO</strain>
    </source>
</reference>
<dbReference type="EnsemblMetazoa" id="AATE017344-RA">
    <property type="protein sequence ID" value="AATE017344-PA.1"/>
    <property type="gene ID" value="AATE017344"/>
</dbReference>
<proteinExistence type="predicted"/>
<accession>A0A182JFY3</accession>
<dbReference type="AlphaFoldDB" id="A0A182JFY3"/>
<name>A0A182JFY3_ANOAO</name>